<dbReference type="EMBL" id="FNJU01000001">
    <property type="protein sequence ID" value="SDO97517.1"/>
    <property type="molecule type" value="Genomic_DNA"/>
</dbReference>
<evidence type="ECO:0000313" key="2">
    <source>
        <dbReference type="Proteomes" id="UP000199159"/>
    </source>
</evidence>
<keyword evidence="2" id="KW-1185">Reference proteome</keyword>
<proteinExistence type="predicted"/>
<dbReference type="PANTHER" id="PTHR35090:SF1">
    <property type="entry name" value="SLR0144 PROTEIN"/>
    <property type="match status" value="1"/>
</dbReference>
<dbReference type="InterPro" id="IPR024096">
    <property type="entry name" value="NO_sig/Golgi_transp_ligand-bd"/>
</dbReference>
<accession>A0A1H0NXL0</accession>
<dbReference type="InterPro" id="IPR019642">
    <property type="entry name" value="DUF2507"/>
</dbReference>
<organism evidence="1 2">
    <name type="scientific">Litchfieldia salsa</name>
    <dbReference type="NCBI Taxonomy" id="930152"/>
    <lineage>
        <taxon>Bacteria</taxon>
        <taxon>Bacillati</taxon>
        <taxon>Bacillota</taxon>
        <taxon>Bacilli</taxon>
        <taxon>Bacillales</taxon>
        <taxon>Bacillaceae</taxon>
        <taxon>Litchfieldia</taxon>
    </lineage>
</organism>
<gene>
    <name evidence="1" type="ORF">SAMN05216565_10167</name>
</gene>
<dbReference type="Pfam" id="PF10702">
    <property type="entry name" value="DUF2507"/>
    <property type="match status" value="1"/>
</dbReference>
<name>A0A1H0NXL0_9BACI</name>
<dbReference type="AlphaFoldDB" id="A0A1H0NXL0"/>
<dbReference type="STRING" id="930152.SAMN05216565_10167"/>
<dbReference type="OrthoDB" id="2965348at2"/>
<evidence type="ECO:0000313" key="1">
    <source>
        <dbReference type="EMBL" id="SDO97517.1"/>
    </source>
</evidence>
<protein>
    <submittedName>
        <fullName evidence="1">Predicted hydrocarbon binding protein, contains 4VR domain</fullName>
    </submittedName>
</protein>
<dbReference type="Proteomes" id="UP000199159">
    <property type="component" value="Unassembled WGS sequence"/>
</dbReference>
<dbReference type="RefSeq" id="WP_090849044.1">
    <property type="nucleotide sequence ID" value="NZ_FNJU01000001.1"/>
</dbReference>
<reference evidence="2" key="1">
    <citation type="submission" date="2016-10" db="EMBL/GenBank/DDBJ databases">
        <authorList>
            <person name="Varghese N."/>
            <person name="Submissions S."/>
        </authorList>
    </citation>
    <scope>NUCLEOTIDE SEQUENCE [LARGE SCALE GENOMIC DNA]</scope>
    <source>
        <strain evidence="2">IBRC-M10078</strain>
    </source>
</reference>
<dbReference type="SUPFAM" id="SSF111126">
    <property type="entry name" value="Ligand-binding domain in the NO signalling and Golgi transport"/>
    <property type="match status" value="1"/>
</dbReference>
<dbReference type="Gene3D" id="3.30.1380.20">
    <property type="entry name" value="Trafficking protein particle complex subunit 3"/>
    <property type="match status" value="1"/>
</dbReference>
<sequence>MKQVLSDESATEIENLTVSAFGYELIREDVLTDLLGKNASQLLYWAGKNLARKHPLHSVEDIISFFEKAGWGSLTVDRIKKNEMEFHLTGELVAVRMKKKEEHSFQLEAGFLAQQIQQQTDQLTESYEQHKKRAFQVIFTVKWDKA</sequence>
<dbReference type="PANTHER" id="PTHR35090">
    <property type="entry name" value="DNA-DIRECTED RNA POLYMERASE SUBUNIT I"/>
    <property type="match status" value="1"/>
</dbReference>